<dbReference type="AlphaFoldDB" id="A1BEC4"/>
<keyword evidence="4" id="KW-1185">Reference proteome</keyword>
<evidence type="ECO:0000313" key="3">
    <source>
        <dbReference type="EMBL" id="ABL64751.1"/>
    </source>
</evidence>
<dbReference type="RefSeq" id="WP_011744581.1">
    <property type="nucleotide sequence ID" value="NC_008639.1"/>
</dbReference>
<proteinExistence type="predicted"/>
<gene>
    <name evidence="3" type="ordered locus">Cpha266_0696</name>
</gene>
<dbReference type="eggNOG" id="COG1035">
    <property type="taxonomic scope" value="Bacteria"/>
</dbReference>
<protein>
    <submittedName>
        <fullName evidence="3">Coenzyme F420 hydrogenase/dehydrogenase beta subunit domain protein</fullName>
    </submittedName>
</protein>
<dbReference type="EMBL" id="CP000492">
    <property type="protein sequence ID" value="ABL64751.1"/>
    <property type="molecule type" value="Genomic_DNA"/>
</dbReference>
<dbReference type="InterPro" id="IPR045220">
    <property type="entry name" value="FRHB/FDHB/HCAR-like"/>
</dbReference>
<dbReference type="Pfam" id="PF04422">
    <property type="entry name" value="FrhB_FdhB_N"/>
    <property type="match status" value="1"/>
</dbReference>
<dbReference type="InterPro" id="IPR007516">
    <property type="entry name" value="Co_F420_Hydgase/DH_bsu_N"/>
</dbReference>
<dbReference type="PANTHER" id="PTHR31332:SF0">
    <property type="entry name" value="7-HYDROXYMETHYL CHLOROPHYLL A REDUCTASE, CHLOROPLASTIC"/>
    <property type="match status" value="1"/>
</dbReference>
<accession>A1BEC4</accession>
<evidence type="ECO:0000259" key="1">
    <source>
        <dbReference type="Pfam" id="PF04422"/>
    </source>
</evidence>
<organism evidence="3 4">
    <name type="scientific">Chlorobium phaeobacteroides (strain DSM 266 / SMG 266 / 2430)</name>
    <dbReference type="NCBI Taxonomy" id="290317"/>
    <lineage>
        <taxon>Bacteria</taxon>
        <taxon>Pseudomonadati</taxon>
        <taxon>Chlorobiota</taxon>
        <taxon>Chlorobiia</taxon>
        <taxon>Chlorobiales</taxon>
        <taxon>Chlorobiaceae</taxon>
        <taxon>Chlorobium/Pelodictyon group</taxon>
        <taxon>Chlorobium</taxon>
    </lineage>
</organism>
<feature type="domain" description="Coenzyme F420 hydrogenase/dehydrogenase beta subunit N-terminal" evidence="1">
    <location>
        <begin position="15"/>
        <end position="89"/>
    </location>
</feature>
<sequence length="352" mass="40834">MIRLRCDSTLLLTAFTAQLKKPIPGSQWSGMITRMATRGFKEKLVEGVVSLQRTPDHHFFSQPVLAQSFDEIHSTRGNKPVLSHVLYSLQTASRQGMKKILVIGAACHLHTLRDFQERFDYFKEMEILTIGIPCVDNIARSKWPWVLKRMSQSPDTARHIEFMQDFRIHIRHDGGRVEKIPFFSLPEELANPGIFPPACMSCVDDLNSLADITVGYLEAKLLPDQNRQWVLVRTETGKKLPKLIEAELDRFEEFGNRECRSFVQSSSKRIIESMKELDKEYSSRRKIPVWFGHTLAGVFGMIGPKGKGFARYSVDFHLIRHYYYVKFRYPEHLETLVPRHVRVILEEYRLPL</sequence>
<dbReference type="Pfam" id="PF04432">
    <property type="entry name" value="FrhB_FdhB_C"/>
    <property type="match status" value="1"/>
</dbReference>
<feature type="domain" description="Coenzyme F420 hydrogenase/dehydrogenase beta subunit C-terminal" evidence="2">
    <location>
        <begin position="98"/>
        <end position="243"/>
    </location>
</feature>
<dbReference type="Proteomes" id="UP000008701">
    <property type="component" value="Chromosome"/>
</dbReference>
<dbReference type="GO" id="GO:0052592">
    <property type="term" value="F:oxidoreductase activity, acting on CH or CH2 groups, with an iron-sulfur protein as acceptor"/>
    <property type="evidence" value="ECO:0007669"/>
    <property type="project" value="TreeGrafter"/>
</dbReference>
<dbReference type="KEGG" id="cph:Cpha266_0696"/>
<name>A1BEC4_CHLPD</name>
<dbReference type="STRING" id="290317.Cpha266_0696"/>
<dbReference type="PANTHER" id="PTHR31332">
    <property type="entry name" value="7-HYDROXYMETHYL CHLOROPHYLL A REDUCTASE, CHLOROPLASTIC"/>
    <property type="match status" value="1"/>
</dbReference>
<evidence type="ECO:0000313" key="4">
    <source>
        <dbReference type="Proteomes" id="UP000008701"/>
    </source>
</evidence>
<evidence type="ECO:0000259" key="2">
    <source>
        <dbReference type="Pfam" id="PF04432"/>
    </source>
</evidence>
<dbReference type="InterPro" id="IPR007525">
    <property type="entry name" value="FrhB_FdhB_C"/>
</dbReference>
<dbReference type="HOGENOM" id="CLU_038110_0_0_10"/>
<reference evidence="3 4" key="1">
    <citation type="submission" date="2006-12" db="EMBL/GenBank/DDBJ databases">
        <title>Complete sequence of Chlorobium phaeobacteroides DSM 266.</title>
        <authorList>
            <consortium name="US DOE Joint Genome Institute"/>
            <person name="Copeland A."/>
            <person name="Lucas S."/>
            <person name="Lapidus A."/>
            <person name="Barry K."/>
            <person name="Detter J.C."/>
            <person name="Glavina del Rio T."/>
            <person name="Hammon N."/>
            <person name="Israni S."/>
            <person name="Pitluck S."/>
            <person name="Goltsman E."/>
            <person name="Schmutz J."/>
            <person name="Larimer F."/>
            <person name="Land M."/>
            <person name="Hauser L."/>
            <person name="Mikhailova N."/>
            <person name="Li T."/>
            <person name="Overmann J."/>
            <person name="Bryant D.A."/>
            <person name="Richardson P."/>
        </authorList>
    </citation>
    <scope>NUCLEOTIDE SEQUENCE [LARGE SCALE GENOMIC DNA]</scope>
    <source>
        <strain evidence="3 4">DSM 266</strain>
    </source>
</reference>